<proteinExistence type="predicted"/>
<accession>A0A9D4H8W3</accession>
<comment type="caution">
    <text evidence="2">The sequence shown here is derived from an EMBL/GenBank/DDBJ whole genome shotgun (WGS) entry which is preliminary data.</text>
</comment>
<reference evidence="2" key="1">
    <citation type="journal article" date="2019" name="bioRxiv">
        <title>The Genome of the Zebra Mussel, Dreissena polymorpha: A Resource for Invasive Species Research.</title>
        <authorList>
            <person name="McCartney M.A."/>
            <person name="Auch B."/>
            <person name="Kono T."/>
            <person name="Mallez S."/>
            <person name="Zhang Y."/>
            <person name="Obille A."/>
            <person name="Becker A."/>
            <person name="Abrahante J.E."/>
            <person name="Garbe J."/>
            <person name="Badalamenti J.P."/>
            <person name="Herman A."/>
            <person name="Mangelson H."/>
            <person name="Liachko I."/>
            <person name="Sullivan S."/>
            <person name="Sone E.D."/>
            <person name="Koren S."/>
            <person name="Silverstein K.A.T."/>
            <person name="Beckman K.B."/>
            <person name="Gohl D.M."/>
        </authorList>
    </citation>
    <scope>NUCLEOTIDE SEQUENCE</scope>
    <source>
        <strain evidence="2">Duluth1</strain>
        <tissue evidence="2">Whole animal</tissue>
    </source>
</reference>
<dbReference type="Proteomes" id="UP000828390">
    <property type="component" value="Unassembled WGS sequence"/>
</dbReference>
<organism evidence="2 3">
    <name type="scientific">Dreissena polymorpha</name>
    <name type="common">Zebra mussel</name>
    <name type="synonym">Mytilus polymorpha</name>
    <dbReference type="NCBI Taxonomy" id="45954"/>
    <lineage>
        <taxon>Eukaryota</taxon>
        <taxon>Metazoa</taxon>
        <taxon>Spiralia</taxon>
        <taxon>Lophotrochozoa</taxon>
        <taxon>Mollusca</taxon>
        <taxon>Bivalvia</taxon>
        <taxon>Autobranchia</taxon>
        <taxon>Heteroconchia</taxon>
        <taxon>Euheterodonta</taxon>
        <taxon>Imparidentia</taxon>
        <taxon>Neoheterodontei</taxon>
        <taxon>Myida</taxon>
        <taxon>Dreissenoidea</taxon>
        <taxon>Dreissenidae</taxon>
        <taxon>Dreissena</taxon>
    </lineage>
</organism>
<evidence type="ECO:0000313" key="2">
    <source>
        <dbReference type="EMBL" id="KAH3831804.1"/>
    </source>
</evidence>
<evidence type="ECO:0000256" key="1">
    <source>
        <dbReference type="SAM" id="MobiDB-lite"/>
    </source>
</evidence>
<keyword evidence="3" id="KW-1185">Reference proteome</keyword>
<name>A0A9D4H8W3_DREPO</name>
<protein>
    <submittedName>
        <fullName evidence="2">Uncharacterized protein</fullName>
    </submittedName>
</protein>
<gene>
    <name evidence="2" type="ORF">DPMN_105075</name>
</gene>
<feature type="region of interest" description="Disordered" evidence="1">
    <location>
        <begin position="1"/>
        <end position="22"/>
    </location>
</feature>
<reference evidence="2" key="2">
    <citation type="submission" date="2020-11" db="EMBL/GenBank/DDBJ databases">
        <authorList>
            <person name="McCartney M.A."/>
            <person name="Auch B."/>
            <person name="Kono T."/>
            <person name="Mallez S."/>
            <person name="Becker A."/>
            <person name="Gohl D.M."/>
            <person name="Silverstein K.A.T."/>
            <person name="Koren S."/>
            <person name="Bechman K.B."/>
            <person name="Herman A."/>
            <person name="Abrahante J.E."/>
            <person name="Garbe J."/>
        </authorList>
    </citation>
    <scope>NUCLEOTIDE SEQUENCE</scope>
    <source>
        <strain evidence="2">Duluth1</strain>
        <tissue evidence="2">Whole animal</tissue>
    </source>
</reference>
<feature type="compositionally biased region" description="Low complexity" evidence="1">
    <location>
        <begin position="1"/>
        <end position="19"/>
    </location>
</feature>
<dbReference type="AlphaFoldDB" id="A0A9D4H8W3"/>
<sequence length="55" mass="5785">MLAMLSTRVSSGSSKSVLDSSERSPLYNKLRLLMAFCKGVGNGSSGKTETNTAKS</sequence>
<dbReference type="EMBL" id="JAIWYP010000004">
    <property type="protein sequence ID" value="KAH3831804.1"/>
    <property type="molecule type" value="Genomic_DNA"/>
</dbReference>
<evidence type="ECO:0000313" key="3">
    <source>
        <dbReference type="Proteomes" id="UP000828390"/>
    </source>
</evidence>